<dbReference type="RefSeq" id="WP_214296569.1">
    <property type="nucleotide sequence ID" value="NZ_JAHDYS010000003.1"/>
</dbReference>
<evidence type="ECO:0000313" key="3">
    <source>
        <dbReference type="Proteomes" id="UP000784128"/>
    </source>
</evidence>
<name>A0ABS5U5B4_9BACT</name>
<protein>
    <submittedName>
        <fullName evidence="2">DUF4082 domain-containing protein</fullName>
    </submittedName>
</protein>
<accession>A0ABS5U5B4</accession>
<dbReference type="Proteomes" id="UP000784128">
    <property type="component" value="Unassembled WGS sequence"/>
</dbReference>
<dbReference type="NCBIfam" id="NF038032">
    <property type="entry name" value="CehA_McbA_metalo"/>
    <property type="match status" value="1"/>
</dbReference>
<feature type="domain" description="DUF4082" evidence="1">
    <location>
        <begin position="38"/>
        <end position="183"/>
    </location>
</feature>
<feature type="domain" description="DUF4082" evidence="1">
    <location>
        <begin position="201"/>
        <end position="347"/>
    </location>
</feature>
<dbReference type="Pfam" id="PF13313">
    <property type="entry name" value="DUF4082"/>
    <property type="match status" value="3"/>
</dbReference>
<evidence type="ECO:0000259" key="1">
    <source>
        <dbReference type="Pfam" id="PF13313"/>
    </source>
</evidence>
<dbReference type="InterPro" id="IPR025141">
    <property type="entry name" value="DUF4082"/>
</dbReference>
<reference evidence="2 3" key="1">
    <citation type="submission" date="2021-05" db="EMBL/GenBank/DDBJ databases">
        <title>The draft genome of Geobacter chapellei DSM 13688.</title>
        <authorList>
            <person name="Xu Z."/>
            <person name="Masuda Y."/>
            <person name="Itoh H."/>
            <person name="Senoo K."/>
        </authorList>
    </citation>
    <scope>NUCLEOTIDE SEQUENCE [LARGE SCALE GENOMIC DNA]</scope>
    <source>
        <strain evidence="2 3">DSM 13688</strain>
    </source>
</reference>
<sequence length="933" mass="99402">METLYGILKQLILSIVTCIVILAPLDVHAASIWPSTSLPANVDAGGDSPVELGVKFRADSDGSISAIRFFKSAANNGPHTARLWSSSGQLLATATFASETASGWQQANFPAPVAVTASTVYIASYHTATGHYSYDYDYFSGTGVDSPPLHALQDGISGANGVYAYGPAGTFPASGWKSSNYWVDVVYAAGASGTSIWPYTALPDNIDAGADSPVELGVKFRADTNGTISSIRFYKSPANNGPHTARLWNSSGGLLATATFANETASGWQQADFPTPIAINANSVYIASYHTDTGHYSYTKNYFSGSGADNPPLHAPADGVSGANGVFAYGPAGSFPAGGWNGTNYWVDVLFSPGGSGTPFTGIEPPGWYTGDMHVHRSCGGPPETLDDFLPGMAPHNLSVISLLADSGNAEVKIAPEDLPRINGSDDPSSAPGRIIHWDTEWHWDANYQGSSHQALGGHVVALGLSEAHQIWEEYTYPVFNWAHQQNGIAGFAHMQYLNNNGLPDTLNCCTPVEYPVEVALGESDFISEDVMDVSSSYSFMCPDCAMQAYYRLLNCGFRPGLAAGTDYPCNDTESKPLGALLTYVKPVGELSYRSWIEGIAKGRTVVSRNGHNEFLDFMVNGSAGPGDEIKLAGPASVQVSVQWTAGQSLSGAIELVHNGVVIASKQATVAPGAPNSLNATVNFPKSGWLAARRMGSEGHYVHTGAVFVSVANQPVRASVADAEFYVSWMDGLLQRTSPGGAWSSFFTTSRTAAQDRYRAARSMFQQIAYEAGVTPQQNGSIFTSQTPSTYENDQMYELGTRFSADVSGQITRVKIFTDAFEGGNHTVRIWRVQDGAVVAGPFAWDFAAGSAGWKSFTLPAPLQISANTDYIVAVSNSSDQNYAAETNGFDAPIVNGHLYAPTGAGVWSDVMGDMPTNVWKNTNYFRDVEFVP</sequence>
<comment type="caution">
    <text evidence="2">The sequence shown here is derived from an EMBL/GenBank/DDBJ whole genome shotgun (WGS) entry which is preliminary data.</text>
</comment>
<gene>
    <name evidence="2" type="ORF">KJB30_03560</name>
</gene>
<feature type="domain" description="DUF4082" evidence="1">
    <location>
        <begin position="787"/>
        <end position="926"/>
    </location>
</feature>
<keyword evidence="3" id="KW-1185">Reference proteome</keyword>
<proteinExistence type="predicted"/>
<organism evidence="2 3">
    <name type="scientific">Pelotalea chapellei</name>
    <dbReference type="NCBI Taxonomy" id="44671"/>
    <lineage>
        <taxon>Bacteria</taxon>
        <taxon>Pseudomonadati</taxon>
        <taxon>Thermodesulfobacteriota</taxon>
        <taxon>Desulfuromonadia</taxon>
        <taxon>Geobacterales</taxon>
        <taxon>Geobacteraceae</taxon>
        <taxon>Pelotalea</taxon>
    </lineage>
</organism>
<dbReference type="EMBL" id="JAHDYS010000003">
    <property type="protein sequence ID" value="MBT1070850.1"/>
    <property type="molecule type" value="Genomic_DNA"/>
</dbReference>
<evidence type="ECO:0000313" key="2">
    <source>
        <dbReference type="EMBL" id="MBT1070850.1"/>
    </source>
</evidence>